<dbReference type="EMBL" id="GBXM01078566">
    <property type="protein sequence ID" value="JAH30011.1"/>
    <property type="molecule type" value="Transcribed_RNA"/>
</dbReference>
<feature type="chain" id="PRO_5002432460" evidence="1">
    <location>
        <begin position="25"/>
        <end position="97"/>
    </location>
</feature>
<evidence type="ECO:0000313" key="2">
    <source>
        <dbReference type="EMBL" id="JAH30011.1"/>
    </source>
</evidence>
<name>A0A0E9RLJ1_ANGAN</name>
<protein>
    <submittedName>
        <fullName evidence="2">Uncharacterized protein</fullName>
    </submittedName>
</protein>
<keyword evidence="1" id="KW-0732">Signal</keyword>
<feature type="signal peptide" evidence="1">
    <location>
        <begin position="1"/>
        <end position="24"/>
    </location>
</feature>
<organism evidence="2">
    <name type="scientific">Anguilla anguilla</name>
    <name type="common">European freshwater eel</name>
    <name type="synonym">Muraena anguilla</name>
    <dbReference type="NCBI Taxonomy" id="7936"/>
    <lineage>
        <taxon>Eukaryota</taxon>
        <taxon>Metazoa</taxon>
        <taxon>Chordata</taxon>
        <taxon>Craniata</taxon>
        <taxon>Vertebrata</taxon>
        <taxon>Euteleostomi</taxon>
        <taxon>Actinopterygii</taxon>
        <taxon>Neopterygii</taxon>
        <taxon>Teleostei</taxon>
        <taxon>Anguilliformes</taxon>
        <taxon>Anguillidae</taxon>
        <taxon>Anguilla</taxon>
    </lineage>
</organism>
<reference evidence="2" key="2">
    <citation type="journal article" date="2015" name="Fish Shellfish Immunol.">
        <title>Early steps in the European eel (Anguilla anguilla)-Vibrio vulnificus interaction in the gills: Role of the RtxA13 toxin.</title>
        <authorList>
            <person name="Callol A."/>
            <person name="Pajuelo D."/>
            <person name="Ebbesson L."/>
            <person name="Teles M."/>
            <person name="MacKenzie S."/>
            <person name="Amaro C."/>
        </authorList>
    </citation>
    <scope>NUCLEOTIDE SEQUENCE</scope>
</reference>
<evidence type="ECO:0000256" key="1">
    <source>
        <dbReference type="SAM" id="SignalP"/>
    </source>
</evidence>
<dbReference type="AlphaFoldDB" id="A0A0E9RLJ1"/>
<sequence length="97" mass="11089">MSGGRLVSPLVLNLVEILYLCTRAVTKCMDKKQGYMVTRVTPVLQRNEFKNKDLAIQNWVNLELELQGRKLGSGSLKAWNQRTLAPTWRRSTSELLL</sequence>
<accession>A0A0E9RLJ1</accession>
<reference evidence="2" key="1">
    <citation type="submission" date="2014-11" db="EMBL/GenBank/DDBJ databases">
        <authorList>
            <person name="Amaro Gonzalez C."/>
        </authorList>
    </citation>
    <scope>NUCLEOTIDE SEQUENCE</scope>
</reference>
<proteinExistence type="predicted"/>